<dbReference type="RefSeq" id="WP_062701717.1">
    <property type="nucleotide sequence ID" value="NZ_LJOD01000013.1"/>
</dbReference>
<accession>A0A0N0ZVF0</accession>
<keyword evidence="1" id="KW-0812">Transmembrane</keyword>
<evidence type="ECO:0000256" key="1">
    <source>
        <dbReference type="SAM" id="Phobius"/>
    </source>
</evidence>
<reference evidence="3" key="2">
    <citation type="submission" date="2015-09" db="EMBL/GenBank/DDBJ databases">
        <title>Draft genome sequence of a multidrug-resistant Chryseobacterium indologenes isolate from Malaysia.</title>
        <authorList>
            <person name="Yu C.Y."/>
            <person name="Ang G.Y."/>
            <person name="Chan K.-G."/>
        </authorList>
    </citation>
    <scope>NUCLEOTIDE SEQUENCE [LARGE SCALE GENOMIC DNA]</scope>
    <source>
        <strain evidence="3">CI_885</strain>
    </source>
</reference>
<name>A0A0N0ZVF0_CHRID</name>
<evidence type="ECO:0000313" key="3">
    <source>
        <dbReference type="Proteomes" id="UP000037953"/>
    </source>
</evidence>
<feature type="transmembrane region" description="Helical" evidence="1">
    <location>
        <begin position="42"/>
        <end position="64"/>
    </location>
</feature>
<dbReference type="EMBL" id="LJOD01000013">
    <property type="protein sequence ID" value="KPE49967.1"/>
    <property type="molecule type" value="Genomic_DNA"/>
</dbReference>
<comment type="caution">
    <text evidence="2">The sequence shown here is derived from an EMBL/GenBank/DDBJ whole genome shotgun (WGS) entry which is preliminary data.</text>
</comment>
<feature type="transmembrane region" description="Helical" evidence="1">
    <location>
        <begin position="12"/>
        <end position="30"/>
    </location>
</feature>
<sequence length="96" mass="10744">MKTIRYSPLGRNVFLASFLTGTFIFISFLVTRSDFLVTLGFYHVVTAAVVNLIVLLYELIQFLTSVSDHKASGNSILLMLLNIPVTALYLLIVFNI</sequence>
<proteinExistence type="predicted"/>
<dbReference type="OrthoDB" id="1263058at2"/>
<evidence type="ECO:0000313" key="2">
    <source>
        <dbReference type="EMBL" id="KPE49967.1"/>
    </source>
</evidence>
<dbReference type="PATRIC" id="fig|253.9.peg.1432"/>
<organism evidence="2 3">
    <name type="scientific">Chryseobacterium indologenes</name>
    <name type="common">Flavobacterium indologenes</name>
    <dbReference type="NCBI Taxonomy" id="253"/>
    <lineage>
        <taxon>Bacteria</taxon>
        <taxon>Pseudomonadati</taxon>
        <taxon>Bacteroidota</taxon>
        <taxon>Flavobacteriia</taxon>
        <taxon>Flavobacteriales</taxon>
        <taxon>Weeksellaceae</taxon>
        <taxon>Chryseobacterium group</taxon>
        <taxon>Chryseobacterium</taxon>
    </lineage>
</organism>
<reference evidence="2 3" key="1">
    <citation type="journal article" date="2015" name="Genom Data">
        <title>Draft genome sequence of a multidrug-resistant Chryseobacterium indologenes isolate from Malaysia.</title>
        <authorList>
            <person name="Yu C.Y."/>
            <person name="Ang G.Y."/>
            <person name="Cheng H.J."/>
            <person name="Cheong Y.M."/>
            <person name="Yin W.F."/>
            <person name="Chan K.G."/>
        </authorList>
    </citation>
    <scope>NUCLEOTIDE SEQUENCE [LARGE SCALE GENOMIC DNA]</scope>
    <source>
        <strain evidence="2 3">CI_885</strain>
    </source>
</reference>
<feature type="transmembrane region" description="Helical" evidence="1">
    <location>
        <begin position="76"/>
        <end position="94"/>
    </location>
</feature>
<keyword evidence="1" id="KW-1133">Transmembrane helix</keyword>
<gene>
    <name evidence="2" type="ORF">AOB46_17430</name>
</gene>
<protein>
    <submittedName>
        <fullName evidence="2">Uncharacterized protein</fullName>
    </submittedName>
</protein>
<dbReference type="AlphaFoldDB" id="A0A0N0ZVF0"/>
<dbReference type="Proteomes" id="UP000037953">
    <property type="component" value="Unassembled WGS sequence"/>
</dbReference>
<keyword evidence="1" id="KW-0472">Membrane</keyword>